<feature type="transmembrane region" description="Helical" evidence="1">
    <location>
        <begin position="405"/>
        <end position="424"/>
    </location>
</feature>
<proteinExistence type="predicted"/>
<keyword evidence="1" id="KW-0812">Transmembrane</keyword>
<sequence>MKEFLKNNYIKLMLIFIIIFSFAMNIILSFSIIPIRSTYDDFQHFYDMYRWYEKKELPVTSTRFELSDTYEDEFITPRVPGGAYYIFYILCYKFGNENLYAAKIINYFFSLFIISLFLFWLYKRLGLFVCSFMSLLILLNGYLVKAMTNFWNPNISLIFSFIFFILLYEYIYIYNSRNFDKKAIIPSIFIFPVLAIIAQGHFASFFSVVPTMIFYLILTYRNTIKYLRYWILGVFLSFLEYLPYLISEINNGFYNTKLMFSKGPDTGKIIIAKIQALFLFPTNEMSSHYLRGFNNIIEFWTSAPPYIYGLIFLILNLVFSIYCLINMFYFVFNFRYKGKTDNERTYLEISKFFILSIFITLLCFLIFRFGEGYFHYFYGLFSVCYAPIILFLVQKENFIINTKKIFLLLSIFLILNAAAMFGSIERYVIRFEKDLSLRHSKNIELFLNEHK</sequence>
<keyword evidence="1" id="KW-1133">Transmembrane helix</keyword>
<accession>A0ABT8YWH9</accession>
<feature type="transmembrane region" description="Helical" evidence="1">
    <location>
        <begin position="306"/>
        <end position="332"/>
    </location>
</feature>
<feature type="transmembrane region" description="Helical" evidence="1">
    <location>
        <begin position="227"/>
        <end position="246"/>
    </location>
</feature>
<keyword evidence="1" id="KW-0472">Membrane</keyword>
<dbReference type="Proteomes" id="UP001175147">
    <property type="component" value="Unassembled WGS sequence"/>
</dbReference>
<comment type="caution">
    <text evidence="2">The sequence shown here is derived from an EMBL/GenBank/DDBJ whole genome shotgun (WGS) entry which is preliminary data.</text>
</comment>
<evidence type="ECO:0000313" key="3">
    <source>
        <dbReference type="Proteomes" id="UP001175147"/>
    </source>
</evidence>
<evidence type="ECO:0000256" key="1">
    <source>
        <dbReference type="SAM" id="Phobius"/>
    </source>
</evidence>
<feature type="transmembrane region" description="Helical" evidence="1">
    <location>
        <begin position="127"/>
        <end position="144"/>
    </location>
</feature>
<evidence type="ECO:0008006" key="4">
    <source>
        <dbReference type="Google" id="ProtNLM"/>
    </source>
</evidence>
<dbReference type="EMBL" id="JAUPBM010000030">
    <property type="protein sequence ID" value="MDO7019900.1"/>
    <property type="molecule type" value="Genomic_DNA"/>
</dbReference>
<dbReference type="RefSeq" id="WP_304392248.1">
    <property type="nucleotide sequence ID" value="NZ_JAUPBM010000030.1"/>
</dbReference>
<reference evidence="2" key="1">
    <citation type="submission" date="2023-07" db="EMBL/GenBank/DDBJ databases">
        <title>Mucosal microbiota of week-old chicken and adult hens.</title>
        <authorList>
            <person name="Volf J."/>
            <person name="Karasova D."/>
            <person name="Crhanova M."/>
            <person name="Faldynova M."/>
            <person name="Prikrylova H."/>
            <person name="Zeman M."/>
            <person name="Babak V."/>
            <person name="Rajova J."/>
            <person name="Rychlik I."/>
        </authorList>
    </citation>
    <scope>NUCLEOTIDE SEQUENCE</scope>
    <source>
        <strain evidence="2">ET902</strain>
    </source>
</reference>
<organism evidence="2 3">
    <name type="scientific">Brachyspira innocens</name>
    <dbReference type="NCBI Taxonomy" id="13264"/>
    <lineage>
        <taxon>Bacteria</taxon>
        <taxon>Pseudomonadati</taxon>
        <taxon>Spirochaetota</taxon>
        <taxon>Spirochaetia</taxon>
        <taxon>Brachyspirales</taxon>
        <taxon>Brachyspiraceae</taxon>
        <taxon>Brachyspira</taxon>
    </lineage>
</organism>
<protein>
    <recommendedName>
        <fullName evidence="4">Glycosyltransferase RgtA/B/C/D-like domain-containing protein</fullName>
    </recommendedName>
</protein>
<feature type="transmembrane region" description="Helical" evidence="1">
    <location>
        <begin position="352"/>
        <end position="370"/>
    </location>
</feature>
<feature type="transmembrane region" description="Helical" evidence="1">
    <location>
        <begin position="183"/>
        <end position="198"/>
    </location>
</feature>
<evidence type="ECO:0000313" key="2">
    <source>
        <dbReference type="EMBL" id="MDO7019900.1"/>
    </source>
</evidence>
<gene>
    <name evidence="2" type="ORF">Q5M86_03830</name>
</gene>
<feature type="transmembrane region" description="Helical" evidence="1">
    <location>
        <begin position="376"/>
        <end position="393"/>
    </location>
</feature>
<keyword evidence="3" id="KW-1185">Reference proteome</keyword>
<feature type="transmembrane region" description="Helical" evidence="1">
    <location>
        <begin position="12"/>
        <end position="33"/>
    </location>
</feature>
<feature type="transmembrane region" description="Helical" evidence="1">
    <location>
        <begin position="104"/>
        <end position="122"/>
    </location>
</feature>
<name>A0ABT8YWH9_9SPIR</name>
<feature type="transmembrane region" description="Helical" evidence="1">
    <location>
        <begin position="150"/>
        <end position="171"/>
    </location>
</feature>